<keyword evidence="3" id="KW-1133">Transmembrane helix</keyword>
<evidence type="ECO:0000313" key="4">
    <source>
        <dbReference type="EMBL" id="ETS85102.1"/>
    </source>
</evidence>
<dbReference type="RefSeq" id="XP_007829899.1">
    <property type="nucleotide sequence ID" value="XM_007831708.1"/>
</dbReference>
<feature type="coiled-coil region" evidence="1">
    <location>
        <begin position="254"/>
        <end position="316"/>
    </location>
</feature>
<proteinExistence type="predicted"/>
<evidence type="ECO:0000256" key="1">
    <source>
        <dbReference type="SAM" id="Coils"/>
    </source>
</evidence>
<keyword evidence="3" id="KW-0812">Transmembrane</keyword>
<sequence>MSAFLQSLLSSAFPNVNPPGAPKGSSRPATTFRASANPVRAAAAVADADATTAATFPFGQDAVTPAAFNNDVSAPGFVVANNTAVAVLAATVCLWFVWYLTRRRSRNAKIKAAAQDAARAQLEDDATRKVLQQMVDERTAAFELQFQQTLDERRLAEHREDPDFVAVEATLGERIKSLEASFEKTLNERLEAMEEAVRRRVNQRVEAMETRIKLDQEAIESLHHAINQRMEILEEGVRILDGKQLDQEATHITARSLSVRLEAAENTIQALDNKTRATSQRIEAMDDSSRVVDSRTKSLSQRVEAVEDNLSAAEGQVTLLSHDANRGVEAIEKLQKHVRTLPGNERLRDFNTAWEERFKELERRLEQNQLAIEEVHYDSEQTLTWSHIEAQSIEPVGPLYTRPSYEQEHSFNHSPTQSFDGSLPPTPSSSSRSYSFSSSTPGTSGIPISTPTNSKKSRRPVVPMVEDKGFTDTTFSSRQKLFAARRHSRSISRQHSLA</sequence>
<dbReference type="GeneID" id="19268140"/>
<evidence type="ECO:0000256" key="3">
    <source>
        <dbReference type="SAM" id="Phobius"/>
    </source>
</evidence>
<dbReference type="InParanoid" id="W3XI36"/>
<dbReference type="Proteomes" id="UP000030651">
    <property type="component" value="Unassembled WGS sequence"/>
</dbReference>
<gene>
    <name evidence="4" type="ORF">PFICI_03127</name>
</gene>
<dbReference type="EMBL" id="KI912110">
    <property type="protein sequence ID" value="ETS85102.1"/>
    <property type="molecule type" value="Genomic_DNA"/>
</dbReference>
<organism evidence="4 5">
    <name type="scientific">Pestalotiopsis fici (strain W106-1 / CGMCC3.15140)</name>
    <dbReference type="NCBI Taxonomy" id="1229662"/>
    <lineage>
        <taxon>Eukaryota</taxon>
        <taxon>Fungi</taxon>
        <taxon>Dikarya</taxon>
        <taxon>Ascomycota</taxon>
        <taxon>Pezizomycotina</taxon>
        <taxon>Sordariomycetes</taxon>
        <taxon>Xylariomycetidae</taxon>
        <taxon>Amphisphaeriales</taxon>
        <taxon>Sporocadaceae</taxon>
        <taxon>Pestalotiopsis</taxon>
    </lineage>
</organism>
<reference evidence="5" key="1">
    <citation type="journal article" date="2015" name="BMC Genomics">
        <title>Genomic and transcriptomic analysis of the endophytic fungus Pestalotiopsis fici reveals its lifestyle and high potential for synthesis of natural products.</title>
        <authorList>
            <person name="Wang X."/>
            <person name="Zhang X."/>
            <person name="Liu L."/>
            <person name="Xiang M."/>
            <person name="Wang W."/>
            <person name="Sun X."/>
            <person name="Che Y."/>
            <person name="Guo L."/>
            <person name="Liu G."/>
            <person name="Guo L."/>
            <person name="Wang C."/>
            <person name="Yin W.B."/>
            <person name="Stadler M."/>
            <person name="Zhang X."/>
            <person name="Liu X."/>
        </authorList>
    </citation>
    <scope>NUCLEOTIDE SEQUENCE [LARGE SCALE GENOMIC DNA]</scope>
    <source>
        <strain evidence="5">W106-1 / CGMCC3.15140</strain>
    </source>
</reference>
<dbReference type="KEGG" id="pfy:PFICI_03127"/>
<feature type="region of interest" description="Disordered" evidence="2">
    <location>
        <begin position="398"/>
        <end position="475"/>
    </location>
</feature>
<feature type="coiled-coil region" evidence="1">
    <location>
        <begin position="344"/>
        <end position="371"/>
    </location>
</feature>
<name>W3XI36_PESFW</name>
<evidence type="ECO:0000256" key="2">
    <source>
        <dbReference type="SAM" id="MobiDB-lite"/>
    </source>
</evidence>
<protein>
    <submittedName>
        <fullName evidence="4">Uncharacterized protein</fullName>
    </submittedName>
</protein>
<keyword evidence="3" id="KW-0472">Membrane</keyword>
<keyword evidence="5" id="KW-1185">Reference proteome</keyword>
<evidence type="ECO:0000313" key="5">
    <source>
        <dbReference type="Proteomes" id="UP000030651"/>
    </source>
</evidence>
<dbReference type="STRING" id="1229662.W3XI36"/>
<feature type="transmembrane region" description="Helical" evidence="3">
    <location>
        <begin position="83"/>
        <end position="101"/>
    </location>
</feature>
<accession>W3XI36</accession>
<dbReference type="OrthoDB" id="4735097at2759"/>
<feature type="compositionally biased region" description="Low complexity" evidence="2">
    <location>
        <begin position="428"/>
        <end position="452"/>
    </location>
</feature>
<dbReference type="AlphaFoldDB" id="W3XI36"/>
<keyword evidence="1" id="KW-0175">Coiled coil</keyword>
<dbReference type="HOGENOM" id="CLU_547580_0_0_1"/>